<evidence type="ECO:0000313" key="2">
    <source>
        <dbReference type="EMBL" id="KAF8447266.1"/>
    </source>
</evidence>
<evidence type="ECO:0000313" key="3">
    <source>
        <dbReference type="Proteomes" id="UP001194468"/>
    </source>
</evidence>
<keyword evidence="1" id="KW-0812">Transmembrane</keyword>
<dbReference type="Proteomes" id="UP001194468">
    <property type="component" value="Unassembled WGS sequence"/>
</dbReference>
<gene>
    <name evidence="2" type="ORF">L210DRAFT_3525413</name>
</gene>
<reference evidence="2" key="1">
    <citation type="submission" date="2019-10" db="EMBL/GenBank/DDBJ databases">
        <authorList>
            <consortium name="DOE Joint Genome Institute"/>
            <person name="Kuo A."/>
            <person name="Miyauchi S."/>
            <person name="Kiss E."/>
            <person name="Drula E."/>
            <person name="Kohler A."/>
            <person name="Sanchez-Garcia M."/>
            <person name="Andreopoulos B."/>
            <person name="Barry K.W."/>
            <person name="Bonito G."/>
            <person name="Buee M."/>
            <person name="Carver A."/>
            <person name="Chen C."/>
            <person name="Cichocki N."/>
            <person name="Clum A."/>
            <person name="Culley D."/>
            <person name="Crous P.W."/>
            <person name="Fauchery L."/>
            <person name="Girlanda M."/>
            <person name="Hayes R."/>
            <person name="Keri Z."/>
            <person name="LaButti K."/>
            <person name="Lipzen A."/>
            <person name="Lombard V."/>
            <person name="Magnuson J."/>
            <person name="Maillard F."/>
            <person name="Morin E."/>
            <person name="Murat C."/>
            <person name="Nolan M."/>
            <person name="Ohm R."/>
            <person name="Pangilinan J."/>
            <person name="Pereira M."/>
            <person name="Perotto S."/>
            <person name="Peter M."/>
            <person name="Riley R."/>
            <person name="Sitrit Y."/>
            <person name="Stielow B."/>
            <person name="Szollosi G."/>
            <person name="Zifcakova L."/>
            <person name="Stursova M."/>
            <person name="Spatafora J.W."/>
            <person name="Tedersoo L."/>
            <person name="Vaario L.-M."/>
            <person name="Yamada A."/>
            <person name="Yan M."/>
            <person name="Wang P."/>
            <person name="Xu J."/>
            <person name="Bruns T."/>
            <person name="Baldrian P."/>
            <person name="Vilgalys R."/>
            <person name="Henrissat B."/>
            <person name="Grigoriev I.V."/>
            <person name="Hibbett D."/>
            <person name="Nagy L.G."/>
            <person name="Martin F.M."/>
        </authorList>
    </citation>
    <scope>NUCLEOTIDE SEQUENCE</scope>
    <source>
        <strain evidence="2">BED1</strain>
    </source>
</reference>
<keyword evidence="3" id="KW-1185">Reference proteome</keyword>
<organism evidence="2 3">
    <name type="scientific">Boletus edulis BED1</name>
    <dbReference type="NCBI Taxonomy" id="1328754"/>
    <lineage>
        <taxon>Eukaryota</taxon>
        <taxon>Fungi</taxon>
        <taxon>Dikarya</taxon>
        <taxon>Basidiomycota</taxon>
        <taxon>Agaricomycotina</taxon>
        <taxon>Agaricomycetes</taxon>
        <taxon>Agaricomycetidae</taxon>
        <taxon>Boletales</taxon>
        <taxon>Boletineae</taxon>
        <taxon>Boletaceae</taxon>
        <taxon>Boletoideae</taxon>
        <taxon>Boletus</taxon>
    </lineage>
</organism>
<reference evidence="2" key="2">
    <citation type="journal article" date="2020" name="Nat. Commun.">
        <title>Large-scale genome sequencing of mycorrhizal fungi provides insights into the early evolution of symbiotic traits.</title>
        <authorList>
            <person name="Miyauchi S."/>
            <person name="Kiss E."/>
            <person name="Kuo A."/>
            <person name="Drula E."/>
            <person name="Kohler A."/>
            <person name="Sanchez-Garcia M."/>
            <person name="Morin E."/>
            <person name="Andreopoulos B."/>
            <person name="Barry K.W."/>
            <person name="Bonito G."/>
            <person name="Buee M."/>
            <person name="Carver A."/>
            <person name="Chen C."/>
            <person name="Cichocki N."/>
            <person name="Clum A."/>
            <person name="Culley D."/>
            <person name="Crous P.W."/>
            <person name="Fauchery L."/>
            <person name="Girlanda M."/>
            <person name="Hayes R.D."/>
            <person name="Keri Z."/>
            <person name="LaButti K."/>
            <person name="Lipzen A."/>
            <person name="Lombard V."/>
            <person name="Magnuson J."/>
            <person name="Maillard F."/>
            <person name="Murat C."/>
            <person name="Nolan M."/>
            <person name="Ohm R.A."/>
            <person name="Pangilinan J."/>
            <person name="Pereira M.F."/>
            <person name="Perotto S."/>
            <person name="Peter M."/>
            <person name="Pfister S."/>
            <person name="Riley R."/>
            <person name="Sitrit Y."/>
            <person name="Stielow J.B."/>
            <person name="Szollosi G."/>
            <person name="Zifcakova L."/>
            <person name="Stursova M."/>
            <person name="Spatafora J.W."/>
            <person name="Tedersoo L."/>
            <person name="Vaario L.M."/>
            <person name="Yamada A."/>
            <person name="Yan M."/>
            <person name="Wang P."/>
            <person name="Xu J."/>
            <person name="Bruns T."/>
            <person name="Baldrian P."/>
            <person name="Vilgalys R."/>
            <person name="Dunand C."/>
            <person name="Henrissat B."/>
            <person name="Grigoriev I.V."/>
            <person name="Hibbett D."/>
            <person name="Nagy L.G."/>
            <person name="Martin F.M."/>
        </authorList>
    </citation>
    <scope>NUCLEOTIDE SEQUENCE</scope>
    <source>
        <strain evidence="2">BED1</strain>
    </source>
</reference>
<protein>
    <submittedName>
        <fullName evidence="2">Uncharacterized protein</fullName>
    </submittedName>
</protein>
<comment type="caution">
    <text evidence="2">The sequence shown here is derived from an EMBL/GenBank/DDBJ whole genome shotgun (WGS) entry which is preliminary data.</text>
</comment>
<accession>A0AAD4GJ68</accession>
<sequence length="53" mass="6083">MFPLLPPQVLAFLSHSTSFFTAGFTAVLERIVSLRRQRVKATFRRLAHSHPVF</sequence>
<evidence type="ECO:0000256" key="1">
    <source>
        <dbReference type="SAM" id="Phobius"/>
    </source>
</evidence>
<dbReference type="EMBL" id="WHUW01000004">
    <property type="protein sequence ID" value="KAF8447266.1"/>
    <property type="molecule type" value="Genomic_DNA"/>
</dbReference>
<name>A0AAD4GJ68_BOLED</name>
<dbReference type="AlphaFoldDB" id="A0AAD4GJ68"/>
<keyword evidence="1" id="KW-1133">Transmembrane helix</keyword>
<proteinExistence type="predicted"/>
<feature type="transmembrane region" description="Helical" evidence="1">
    <location>
        <begin position="12"/>
        <end position="32"/>
    </location>
</feature>
<keyword evidence="1" id="KW-0472">Membrane</keyword>